<comment type="caution">
    <text evidence="1">The sequence shown here is derived from an EMBL/GenBank/DDBJ whole genome shotgun (WGS) entry which is preliminary data.</text>
</comment>
<protein>
    <submittedName>
        <fullName evidence="1">9532_t:CDS:1</fullName>
    </submittedName>
</protein>
<evidence type="ECO:0000313" key="1">
    <source>
        <dbReference type="EMBL" id="CAG8777816.1"/>
    </source>
</evidence>
<keyword evidence="2" id="KW-1185">Reference proteome</keyword>
<accession>A0ACA9R5B9</accession>
<dbReference type="Proteomes" id="UP000789525">
    <property type="component" value="Unassembled WGS sequence"/>
</dbReference>
<feature type="non-terminal residue" evidence="1">
    <location>
        <position position="1"/>
    </location>
</feature>
<gene>
    <name evidence="1" type="ORF">ACOLOM_LOCUS14182</name>
</gene>
<evidence type="ECO:0000313" key="2">
    <source>
        <dbReference type="Proteomes" id="UP000789525"/>
    </source>
</evidence>
<name>A0ACA9R5B9_9GLOM</name>
<reference evidence="1" key="1">
    <citation type="submission" date="2021-06" db="EMBL/GenBank/DDBJ databases">
        <authorList>
            <person name="Kallberg Y."/>
            <person name="Tangrot J."/>
            <person name="Rosling A."/>
        </authorList>
    </citation>
    <scope>NUCLEOTIDE SEQUENCE</scope>
    <source>
        <strain evidence="1">CL356</strain>
    </source>
</reference>
<sequence length="41" mass="4563">AQWRTGAHQVNHLGEELTNPNVTPEVKAAVWKHAEEMTGPK</sequence>
<organism evidence="1 2">
    <name type="scientific">Acaulospora colombiana</name>
    <dbReference type="NCBI Taxonomy" id="27376"/>
    <lineage>
        <taxon>Eukaryota</taxon>
        <taxon>Fungi</taxon>
        <taxon>Fungi incertae sedis</taxon>
        <taxon>Mucoromycota</taxon>
        <taxon>Glomeromycotina</taxon>
        <taxon>Glomeromycetes</taxon>
        <taxon>Diversisporales</taxon>
        <taxon>Acaulosporaceae</taxon>
        <taxon>Acaulospora</taxon>
    </lineage>
</organism>
<dbReference type="EMBL" id="CAJVPT010069279">
    <property type="protein sequence ID" value="CAG8777816.1"/>
    <property type="molecule type" value="Genomic_DNA"/>
</dbReference>
<proteinExistence type="predicted"/>